<accession>A0A842I3T4</accession>
<dbReference type="GO" id="GO:0003700">
    <property type="term" value="F:DNA-binding transcription factor activity"/>
    <property type="evidence" value="ECO:0007669"/>
    <property type="project" value="InterPro"/>
</dbReference>
<dbReference type="InterPro" id="IPR011991">
    <property type="entry name" value="ArsR-like_HTH"/>
</dbReference>
<keyword evidence="6" id="KW-1185">Reference proteome</keyword>
<evidence type="ECO:0000256" key="2">
    <source>
        <dbReference type="ARBA" id="ARBA00023125"/>
    </source>
</evidence>
<protein>
    <submittedName>
        <fullName evidence="5">Winged helix-turn-helix transcriptional regulator</fullName>
    </submittedName>
</protein>
<dbReference type="PROSITE" id="PS50987">
    <property type="entry name" value="HTH_ARSR_2"/>
    <property type="match status" value="1"/>
</dbReference>
<sequence length="109" mass="11372">MRLQVTGFDPAGDAVAAREVVTVLKALSHTGRLQILCHLLGGEMNVGALSEALAEPQAAVSQQLMRLRSEGFVRARREGKHVLYGFADGRVAAVIAALRAAYCAGAAGA</sequence>
<dbReference type="Gene3D" id="1.10.10.10">
    <property type="entry name" value="Winged helix-like DNA-binding domain superfamily/Winged helix DNA-binding domain"/>
    <property type="match status" value="1"/>
</dbReference>
<reference evidence="5 6" key="1">
    <citation type="journal article" date="2017" name="Int. J. Syst. Evol. Microbiol.">
        <title>Gemmobacter straminiformis sp. nov., isolated from an artificial fountain.</title>
        <authorList>
            <person name="Kang J.Y."/>
            <person name="Kim M.J."/>
            <person name="Chun J."/>
            <person name="Son K.P."/>
            <person name="Jahng K.Y."/>
        </authorList>
    </citation>
    <scope>NUCLEOTIDE SEQUENCE [LARGE SCALE GENOMIC DNA]</scope>
    <source>
        <strain evidence="5 6">CAM-8</strain>
    </source>
</reference>
<dbReference type="EMBL" id="JACLQD010000001">
    <property type="protein sequence ID" value="MBC2834812.1"/>
    <property type="molecule type" value="Genomic_DNA"/>
</dbReference>
<name>A0A842I3T4_9RHOB</name>
<dbReference type="InterPro" id="IPR051011">
    <property type="entry name" value="Metal_resp_trans_reg"/>
</dbReference>
<dbReference type="NCBIfam" id="NF033788">
    <property type="entry name" value="HTH_metalloreg"/>
    <property type="match status" value="1"/>
</dbReference>
<keyword evidence="2" id="KW-0238">DNA-binding</keyword>
<dbReference type="AlphaFoldDB" id="A0A842I3T4"/>
<dbReference type="InterPro" id="IPR036388">
    <property type="entry name" value="WH-like_DNA-bd_sf"/>
</dbReference>
<keyword evidence="3" id="KW-0804">Transcription</keyword>
<dbReference type="GO" id="GO:0003677">
    <property type="term" value="F:DNA binding"/>
    <property type="evidence" value="ECO:0007669"/>
    <property type="project" value="UniProtKB-KW"/>
</dbReference>
<evidence type="ECO:0000313" key="5">
    <source>
        <dbReference type="EMBL" id="MBC2834812.1"/>
    </source>
</evidence>
<dbReference type="InterPro" id="IPR001845">
    <property type="entry name" value="HTH_ArsR_DNA-bd_dom"/>
</dbReference>
<comment type="caution">
    <text evidence="5">The sequence shown here is derived from an EMBL/GenBank/DDBJ whole genome shotgun (WGS) entry which is preliminary data.</text>
</comment>
<evidence type="ECO:0000313" key="6">
    <source>
        <dbReference type="Proteomes" id="UP000555411"/>
    </source>
</evidence>
<dbReference type="PANTHER" id="PTHR43132">
    <property type="entry name" value="ARSENICAL RESISTANCE OPERON REPRESSOR ARSR-RELATED"/>
    <property type="match status" value="1"/>
</dbReference>
<evidence type="ECO:0000259" key="4">
    <source>
        <dbReference type="PROSITE" id="PS50987"/>
    </source>
</evidence>
<dbReference type="SMART" id="SM00418">
    <property type="entry name" value="HTH_ARSR"/>
    <property type="match status" value="1"/>
</dbReference>
<organism evidence="5 6">
    <name type="scientific">Paragemmobacter straminiformis</name>
    <dbReference type="NCBI Taxonomy" id="2045119"/>
    <lineage>
        <taxon>Bacteria</taxon>
        <taxon>Pseudomonadati</taxon>
        <taxon>Pseudomonadota</taxon>
        <taxon>Alphaproteobacteria</taxon>
        <taxon>Rhodobacterales</taxon>
        <taxon>Paracoccaceae</taxon>
        <taxon>Paragemmobacter</taxon>
    </lineage>
</organism>
<dbReference type="CDD" id="cd00090">
    <property type="entry name" value="HTH_ARSR"/>
    <property type="match status" value="1"/>
</dbReference>
<dbReference type="SUPFAM" id="SSF46785">
    <property type="entry name" value="Winged helix' DNA-binding domain"/>
    <property type="match status" value="1"/>
</dbReference>
<evidence type="ECO:0000256" key="1">
    <source>
        <dbReference type="ARBA" id="ARBA00023015"/>
    </source>
</evidence>
<gene>
    <name evidence="5" type="ORF">H7F16_04790</name>
</gene>
<dbReference type="PRINTS" id="PR00778">
    <property type="entry name" value="HTHARSR"/>
</dbReference>
<dbReference type="PANTHER" id="PTHR43132:SF2">
    <property type="entry name" value="ARSENICAL RESISTANCE OPERON REPRESSOR ARSR-RELATED"/>
    <property type="match status" value="1"/>
</dbReference>
<evidence type="ECO:0000256" key="3">
    <source>
        <dbReference type="ARBA" id="ARBA00023163"/>
    </source>
</evidence>
<dbReference type="InterPro" id="IPR036390">
    <property type="entry name" value="WH_DNA-bd_sf"/>
</dbReference>
<dbReference type="Proteomes" id="UP000555411">
    <property type="component" value="Unassembled WGS sequence"/>
</dbReference>
<keyword evidence="1" id="KW-0805">Transcription regulation</keyword>
<proteinExistence type="predicted"/>
<feature type="domain" description="HTH arsR-type" evidence="4">
    <location>
        <begin position="12"/>
        <end position="106"/>
    </location>
</feature>
<dbReference type="Pfam" id="PF01022">
    <property type="entry name" value="HTH_5"/>
    <property type="match status" value="1"/>
</dbReference>